<evidence type="ECO:0008006" key="13">
    <source>
        <dbReference type="Google" id="ProtNLM"/>
    </source>
</evidence>
<protein>
    <recommendedName>
        <fullName evidence="13">Polycomb protein VEFS-Box domain-containing protein</fullName>
    </recommendedName>
</protein>
<dbReference type="Pfam" id="PF09733">
    <property type="entry name" value="VEFS-Box"/>
    <property type="match status" value="1"/>
</dbReference>
<evidence type="ECO:0000313" key="12">
    <source>
        <dbReference type="Proteomes" id="UP001516400"/>
    </source>
</evidence>
<dbReference type="GO" id="GO:0006325">
    <property type="term" value="P:chromatin organization"/>
    <property type="evidence" value="ECO:0007669"/>
    <property type="project" value="UniProtKB-KW"/>
</dbReference>
<dbReference type="InterPro" id="IPR019135">
    <property type="entry name" value="Polycomb_protein_VEFS-Box"/>
</dbReference>
<name>A0ABD2MYC7_9CUCU</name>
<feature type="domain" description="Polycomb protein VEFS-Box" evidence="9">
    <location>
        <begin position="410"/>
        <end position="528"/>
    </location>
</feature>
<reference evidence="11 12" key="1">
    <citation type="journal article" date="2021" name="BMC Biol.">
        <title>Horizontally acquired antibacterial genes associated with adaptive radiation of ladybird beetles.</title>
        <authorList>
            <person name="Li H.S."/>
            <person name="Tang X.F."/>
            <person name="Huang Y.H."/>
            <person name="Xu Z.Y."/>
            <person name="Chen M.L."/>
            <person name="Du X.Y."/>
            <person name="Qiu B.Y."/>
            <person name="Chen P.T."/>
            <person name="Zhang W."/>
            <person name="Slipinski A."/>
            <person name="Escalona H.E."/>
            <person name="Waterhouse R.M."/>
            <person name="Zwick A."/>
            <person name="Pang H."/>
        </authorList>
    </citation>
    <scope>NUCLEOTIDE SEQUENCE [LARGE SCALE GENOMIC DNA]</scope>
    <source>
        <strain evidence="11">SYSU2018</strain>
    </source>
</reference>
<keyword evidence="7" id="KW-0804">Transcription</keyword>
<evidence type="ECO:0000256" key="6">
    <source>
        <dbReference type="ARBA" id="ARBA00023015"/>
    </source>
</evidence>
<dbReference type="AlphaFoldDB" id="A0ABD2MYC7"/>
<evidence type="ECO:0000256" key="7">
    <source>
        <dbReference type="ARBA" id="ARBA00023163"/>
    </source>
</evidence>
<dbReference type="CDD" id="cd21551">
    <property type="entry name" value="VEFS-box_SUZ12"/>
    <property type="match status" value="1"/>
</dbReference>
<dbReference type="Proteomes" id="UP001516400">
    <property type="component" value="Unassembled WGS sequence"/>
</dbReference>
<evidence type="ECO:0000256" key="3">
    <source>
        <dbReference type="ARBA" id="ARBA00022771"/>
    </source>
</evidence>
<dbReference type="GO" id="GO:0008270">
    <property type="term" value="F:zinc ion binding"/>
    <property type="evidence" value="ECO:0007669"/>
    <property type="project" value="UniProtKB-KW"/>
</dbReference>
<dbReference type="PANTHER" id="PTHR22597:SF0">
    <property type="entry name" value="POLYCOMB PROTEIN SUZ12"/>
    <property type="match status" value="1"/>
</dbReference>
<feature type="region of interest" description="Disordered" evidence="8">
    <location>
        <begin position="1"/>
        <end position="20"/>
    </location>
</feature>
<evidence type="ECO:0000259" key="10">
    <source>
        <dbReference type="Pfam" id="PF23320"/>
    </source>
</evidence>
<keyword evidence="6" id="KW-0805">Transcription regulation</keyword>
<evidence type="ECO:0000256" key="8">
    <source>
        <dbReference type="SAM" id="MobiDB-lite"/>
    </source>
</evidence>
<evidence type="ECO:0000256" key="2">
    <source>
        <dbReference type="ARBA" id="ARBA00022723"/>
    </source>
</evidence>
<keyword evidence="3" id="KW-0863">Zinc-finger</keyword>
<evidence type="ECO:0000256" key="5">
    <source>
        <dbReference type="ARBA" id="ARBA00022853"/>
    </source>
</evidence>
<feature type="compositionally biased region" description="Basic residues" evidence="8">
    <location>
        <begin position="1"/>
        <end position="11"/>
    </location>
</feature>
<proteinExistence type="inferred from homology"/>
<evidence type="ECO:0000256" key="4">
    <source>
        <dbReference type="ARBA" id="ARBA00022833"/>
    </source>
</evidence>
<keyword evidence="12" id="KW-1185">Reference proteome</keyword>
<evidence type="ECO:0000256" key="1">
    <source>
        <dbReference type="ARBA" id="ARBA00007416"/>
    </source>
</evidence>
<keyword evidence="2" id="KW-0479">Metal-binding</keyword>
<dbReference type="EMBL" id="JABFTP020000042">
    <property type="protein sequence ID" value="KAL3271381.1"/>
    <property type="molecule type" value="Genomic_DNA"/>
</dbReference>
<accession>A0ABD2MYC7</accession>
<comment type="similarity">
    <text evidence="1">Belongs to the VEFS (VRN2-EMF2-FIS2-SU(Z)12) family.</text>
</comment>
<organism evidence="11 12">
    <name type="scientific">Cryptolaemus montrouzieri</name>
    <dbReference type="NCBI Taxonomy" id="559131"/>
    <lineage>
        <taxon>Eukaryota</taxon>
        <taxon>Metazoa</taxon>
        <taxon>Ecdysozoa</taxon>
        <taxon>Arthropoda</taxon>
        <taxon>Hexapoda</taxon>
        <taxon>Insecta</taxon>
        <taxon>Pterygota</taxon>
        <taxon>Neoptera</taxon>
        <taxon>Endopterygota</taxon>
        <taxon>Coleoptera</taxon>
        <taxon>Polyphaga</taxon>
        <taxon>Cucujiformia</taxon>
        <taxon>Coccinelloidea</taxon>
        <taxon>Coccinellidae</taxon>
        <taxon>Scymninae</taxon>
        <taxon>Scymnini</taxon>
        <taxon>Cryptolaemus</taxon>
    </lineage>
</organism>
<feature type="domain" description="Polycomb protein SUZ12-like zinc finger" evidence="10">
    <location>
        <begin position="287"/>
        <end position="353"/>
    </location>
</feature>
<dbReference type="PANTHER" id="PTHR22597">
    <property type="entry name" value="POLYCOMB GROUP PROTEIN"/>
    <property type="match status" value="1"/>
</dbReference>
<keyword evidence="5" id="KW-0156">Chromatin regulator</keyword>
<dbReference type="Pfam" id="PF23320">
    <property type="entry name" value="Zn_SUZ12"/>
    <property type="match status" value="1"/>
</dbReference>
<keyword evidence="4" id="KW-0862">Zinc</keyword>
<evidence type="ECO:0000313" key="11">
    <source>
        <dbReference type="EMBL" id="KAL3271381.1"/>
    </source>
</evidence>
<comment type="caution">
    <text evidence="11">The sequence shown here is derived from an EMBL/GenBank/DDBJ whole genome shotgun (WGS) entry which is preliminary data.</text>
</comment>
<evidence type="ECO:0000259" key="9">
    <source>
        <dbReference type="Pfam" id="PF09733"/>
    </source>
</evidence>
<dbReference type="InterPro" id="IPR057540">
    <property type="entry name" value="Znf_SUZ12"/>
</dbReference>
<gene>
    <name evidence="11" type="ORF">HHI36_021865</name>
</gene>
<sequence>MAPPRMPRKFVKPPPPKRQEDEIRIGEPLADHELFLTAFEKPTQIYRYLETRHSESPIFLHRNLSYMRGYRMSRKKNTRNLGLDNIISMLRKFHEETTAMLNLNFVGFYEANSKNGSSVQIGTYLIKKSSDRNERRLLIGKYKVPINANKNTKSDNDVCIFIDDFKKDENTSSCALEFIVQIPTLKSNSRNSKPKSPLDLSSDKILVWTKQNFHLTDGLYEVAFEVNSNKENQAAPNNRQWRSVRTNGKKEDLKFSACLRFHLTLSGLNIKRNSTKFQKNEYAALKKPIVFQFLYGKSSQTTDASHSPSCPWCTVDCGSLYSLLKHLRLCHERFCFRYSSTSKKHQISVIVNEYYDGSHEGGPYEYSFNQSCLTPGPKRKYPCTKILVHHSKKPEPNLSEFTKFVEYEDRPFIEGHHRLYYHSVSGIPKYPNELSDDSEDEKDPQWLKDSLTRMVDSFRDVNKGEKEIMKMWNLHVLKNGYIGDCQMELACNTFIEQEGDEIVTKKLYRNFLVHLSNMVDYELITAKTLLDIVKKLQEKLKKCDSSQLVEMFAVHTCPNGRSEKKNGQCIRKKRDYSPLPKRNLRRKT</sequence>
<dbReference type="GO" id="GO:0005634">
    <property type="term" value="C:nucleus"/>
    <property type="evidence" value="ECO:0007669"/>
    <property type="project" value="UniProtKB-ARBA"/>
</dbReference>